<gene>
    <name evidence="2" type="ORF">LTR24_010337</name>
</gene>
<proteinExistence type="predicted"/>
<organism evidence="2 3">
    <name type="scientific">Lithohypha guttulata</name>
    <dbReference type="NCBI Taxonomy" id="1690604"/>
    <lineage>
        <taxon>Eukaryota</taxon>
        <taxon>Fungi</taxon>
        <taxon>Dikarya</taxon>
        <taxon>Ascomycota</taxon>
        <taxon>Pezizomycotina</taxon>
        <taxon>Eurotiomycetes</taxon>
        <taxon>Chaetothyriomycetidae</taxon>
        <taxon>Chaetothyriales</taxon>
        <taxon>Trichomeriaceae</taxon>
        <taxon>Lithohypha</taxon>
    </lineage>
</organism>
<protein>
    <submittedName>
        <fullName evidence="2">Uncharacterized protein</fullName>
    </submittedName>
</protein>
<accession>A0ABR0JU86</accession>
<dbReference type="EMBL" id="JAVRRG010000309">
    <property type="protein sequence ID" value="KAK5073341.1"/>
    <property type="molecule type" value="Genomic_DNA"/>
</dbReference>
<keyword evidence="1" id="KW-0175">Coiled coil</keyword>
<evidence type="ECO:0000256" key="1">
    <source>
        <dbReference type="SAM" id="Coils"/>
    </source>
</evidence>
<comment type="caution">
    <text evidence="2">The sequence shown here is derived from an EMBL/GenBank/DDBJ whole genome shotgun (WGS) entry which is preliminary data.</text>
</comment>
<feature type="coiled-coil region" evidence="1">
    <location>
        <begin position="18"/>
        <end position="98"/>
    </location>
</feature>
<reference evidence="2 3" key="1">
    <citation type="submission" date="2023-08" db="EMBL/GenBank/DDBJ databases">
        <title>Black Yeasts Isolated from many extreme environments.</title>
        <authorList>
            <person name="Coleine C."/>
            <person name="Stajich J.E."/>
            <person name="Selbmann L."/>
        </authorList>
    </citation>
    <scope>NUCLEOTIDE SEQUENCE [LARGE SCALE GENOMIC DNA]</scope>
    <source>
        <strain evidence="2 3">CCFEE 5885</strain>
    </source>
</reference>
<dbReference type="Proteomes" id="UP001345013">
    <property type="component" value="Unassembled WGS sequence"/>
</dbReference>
<evidence type="ECO:0000313" key="3">
    <source>
        <dbReference type="Proteomes" id="UP001345013"/>
    </source>
</evidence>
<sequence>MPLSGEMIGLYERRHCAKRAQKSRVQTLKQQVEEADARMGWLQARHVKEIRALEGTLEHRCQDCTRVKAKLAIVESKVKRLETDNIQLRDDNDQYQAQLQLRDEEVERMKTTEVRVRHTILQVNKERPLSAMEAAVHNREPLEGLLERLQQQWTHIVSSQARTKQIHRKKLLAMRRDIDEEKQRFHDISQALDQKSAELPRASCGHDDHRAVAVTGCQRFLCEECYGQASKSLVSRWAITRCLYCDRACPLLPVSENLVKVRRNAECVSASR</sequence>
<evidence type="ECO:0000313" key="2">
    <source>
        <dbReference type="EMBL" id="KAK5073341.1"/>
    </source>
</evidence>
<keyword evidence="3" id="KW-1185">Reference proteome</keyword>
<name>A0ABR0JU86_9EURO</name>